<dbReference type="Pfam" id="PF12680">
    <property type="entry name" value="SnoaL_2"/>
    <property type="match status" value="1"/>
</dbReference>
<evidence type="ECO:0000259" key="1">
    <source>
        <dbReference type="Pfam" id="PF12680"/>
    </source>
</evidence>
<dbReference type="EMBL" id="QLNP01000003">
    <property type="protein sequence ID" value="RAM39359.1"/>
    <property type="molecule type" value="Genomic_DNA"/>
</dbReference>
<feature type="domain" description="SnoaL-like" evidence="1">
    <location>
        <begin position="2"/>
        <end position="106"/>
    </location>
</feature>
<name>A0A328HL81_ARTGO</name>
<dbReference type="Proteomes" id="UP000249166">
    <property type="component" value="Unassembled WGS sequence"/>
</dbReference>
<accession>A0A328HL81</accession>
<dbReference type="OrthoDB" id="6657864at2"/>
<dbReference type="InterPro" id="IPR037401">
    <property type="entry name" value="SnoaL-like"/>
</dbReference>
<evidence type="ECO:0000313" key="3">
    <source>
        <dbReference type="Proteomes" id="UP000249166"/>
    </source>
</evidence>
<evidence type="ECO:0000313" key="2">
    <source>
        <dbReference type="EMBL" id="RAM39359.1"/>
    </source>
</evidence>
<proteinExistence type="predicted"/>
<dbReference type="AlphaFoldDB" id="A0A328HL81"/>
<comment type="caution">
    <text evidence="2">The sequence shown here is derived from an EMBL/GenBank/DDBJ whole genome shotgun (WGS) entry which is preliminary data.</text>
</comment>
<dbReference type="PANTHER" id="PTHR41252">
    <property type="entry name" value="BLR2505 PROTEIN"/>
    <property type="match status" value="1"/>
</dbReference>
<gene>
    <name evidence="2" type="ORF">DBZ45_00170</name>
</gene>
<dbReference type="SUPFAM" id="SSF54427">
    <property type="entry name" value="NTF2-like"/>
    <property type="match status" value="1"/>
</dbReference>
<organism evidence="2 3">
    <name type="scientific">Arthrobacter globiformis</name>
    <dbReference type="NCBI Taxonomy" id="1665"/>
    <lineage>
        <taxon>Bacteria</taxon>
        <taxon>Bacillati</taxon>
        <taxon>Actinomycetota</taxon>
        <taxon>Actinomycetes</taxon>
        <taxon>Micrococcales</taxon>
        <taxon>Micrococcaceae</taxon>
        <taxon>Arthrobacter</taxon>
    </lineage>
</organism>
<dbReference type="PANTHER" id="PTHR41252:SF1">
    <property type="entry name" value="BLR2505 PROTEIN"/>
    <property type="match status" value="1"/>
</dbReference>
<protein>
    <recommendedName>
        <fullName evidence="1">SnoaL-like domain-containing protein</fullName>
    </recommendedName>
</protein>
<sequence length="122" mass="13274">MVRRGYEAFGAGDMDTLRSLFAENAVWHLGGSGGLSGDKQGLDAILAYFGELFTRSDGTIRVDLDDLIGGENHTVGFQRVHAQRNGAAMDQRAVIVFALQDGKISEAYEFPEDTAKAAEFWS</sequence>
<dbReference type="InterPro" id="IPR032710">
    <property type="entry name" value="NTF2-like_dom_sf"/>
</dbReference>
<reference evidence="2 3" key="1">
    <citation type="submission" date="2018-04" db="EMBL/GenBank/DDBJ databases">
        <title>Bacteria isolated from cave deposits of Manipur.</title>
        <authorList>
            <person name="Sahoo D."/>
            <person name="Sarangthem I."/>
            <person name="Nandeibam J."/>
        </authorList>
    </citation>
    <scope>NUCLEOTIDE SEQUENCE [LARGE SCALE GENOMIC DNA]</scope>
    <source>
        <strain evidence="3">mrc11</strain>
    </source>
</reference>
<dbReference type="Gene3D" id="3.10.450.50">
    <property type="match status" value="1"/>
</dbReference>